<accession>A0ABT4VEJ6</accession>
<keyword evidence="3" id="KW-1185">Reference proteome</keyword>
<dbReference type="Gene3D" id="3.40.50.720">
    <property type="entry name" value="NAD(P)-binding Rossmann-like Domain"/>
    <property type="match status" value="1"/>
</dbReference>
<dbReference type="InterPro" id="IPR020904">
    <property type="entry name" value="Sc_DH/Rdtase_CS"/>
</dbReference>
<comment type="similarity">
    <text evidence="1">Belongs to the short-chain dehydrogenases/reductases (SDR) family.</text>
</comment>
<dbReference type="SUPFAM" id="SSF51735">
    <property type="entry name" value="NAD(P)-binding Rossmann-fold domains"/>
    <property type="match status" value="1"/>
</dbReference>
<gene>
    <name evidence="2" type="ORF">PF021_05475</name>
</gene>
<sequence length="246" mass="27180">MSLSQNIPKALITGSSRGIGLEIAKRLHALGYEVILVARDKERLQKIEESLKNRILTYAIDLSCDKNSKEFLDFLDFVIKNLPSVVIHNVGGRLECDSQPLDYESLMKSIDLNLGVAVSINHKILPFLKPKSHLLFISSDSALTGNGAPGYVASKAALNAYIKSTARFYAKNEIIINGIMPGIVEFSGSVWYKKKELESEKYNKAKEAQPLGRFGTLEEISSFVEKLINENNMLTTGEIFLLNGGA</sequence>
<name>A0ABT4VEJ6_9HELI</name>
<comment type="caution">
    <text evidence="2">The sequence shown here is derived from an EMBL/GenBank/DDBJ whole genome shotgun (WGS) entry which is preliminary data.</text>
</comment>
<organism evidence="2 3">
    <name type="scientific">Helicobacter ibis</name>
    <dbReference type="NCBI Taxonomy" id="2962633"/>
    <lineage>
        <taxon>Bacteria</taxon>
        <taxon>Pseudomonadati</taxon>
        <taxon>Campylobacterota</taxon>
        <taxon>Epsilonproteobacteria</taxon>
        <taxon>Campylobacterales</taxon>
        <taxon>Helicobacteraceae</taxon>
        <taxon>Helicobacter</taxon>
    </lineage>
</organism>
<dbReference type="InterPro" id="IPR036291">
    <property type="entry name" value="NAD(P)-bd_dom_sf"/>
</dbReference>
<dbReference type="PRINTS" id="PR00081">
    <property type="entry name" value="GDHRDH"/>
</dbReference>
<evidence type="ECO:0000313" key="3">
    <source>
        <dbReference type="Proteomes" id="UP001210261"/>
    </source>
</evidence>
<dbReference type="PANTHER" id="PTHR42879">
    <property type="entry name" value="3-OXOACYL-(ACYL-CARRIER-PROTEIN) REDUCTASE"/>
    <property type="match status" value="1"/>
</dbReference>
<dbReference type="Proteomes" id="UP001210261">
    <property type="component" value="Unassembled WGS sequence"/>
</dbReference>
<dbReference type="InterPro" id="IPR050259">
    <property type="entry name" value="SDR"/>
</dbReference>
<evidence type="ECO:0000313" key="2">
    <source>
        <dbReference type="EMBL" id="MDA3969124.1"/>
    </source>
</evidence>
<evidence type="ECO:0000256" key="1">
    <source>
        <dbReference type="ARBA" id="ARBA00006484"/>
    </source>
</evidence>
<proteinExistence type="inferred from homology"/>
<protein>
    <submittedName>
        <fullName evidence="2">SDR family NAD(P)-dependent oxidoreductase</fullName>
    </submittedName>
</protein>
<dbReference type="Pfam" id="PF13561">
    <property type="entry name" value="adh_short_C2"/>
    <property type="match status" value="1"/>
</dbReference>
<dbReference type="CDD" id="cd05233">
    <property type="entry name" value="SDR_c"/>
    <property type="match status" value="1"/>
</dbReference>
<dbReference type="InterPro" id="IPR002347">
    <property type="entry name" value="SDR_fam"/>
</dbReference>
<dbReference type="PANTHER" id="PTHR42879:SF2">
    <property type="entry name" value="3-OXOACYL-[ACYL-CARRIER-PROTEIN] REDUCTASE FABG"/>
    <property type="match status" value="1"/>
</dbReference>
<dbReference type="EMBL" id="JAQHXR010000002">
    <property type="protein sequence ID" value="MDA3969124.1"/>
    <property type="molecule type" value="Genomic_DNA"/>
</dbReference>
<reference evidence="2 3" key="1">
    <citation type="submission" date="2023-01" db="EMBL/GenBank/DDBJ databases">
        <title>Description of Helicobacter ibis sp. nov. isolated from faecal droppings of black-faced ibis (Theristicus melanopis).</title>
        <authorList>
            <person name="Lopez-Cantillo M."/>
            <person name="Vidal-Veuthey B."/>
            <person name="Mella A."/>
            <person name="De La Haba R."/>
            <person name="Collado L."/>
        </authorList>
    </citation>
    <scope>NUCLEOTIDE SEQUENCE [LARGE SCALE GENOMIC DNA]</scope>
    <source>
        <strain evidence="2 3">A82</strain>
    </source>
</reference>
<dbReference type="PROSITE" id="PS00061">
    <property type="entry name" value="ADH_SHORT"/>
    <property type="match status" value="1"/>
</dbReference>
<dbReference type="RefSeq" id="WP_271021420.1">
    <property type="nucleotide sequence ID" value="NZ_JAQHXR010000002.1"/>
</dbReference>